<dbReference type="EMBL" id="CP018082">
    <property type="protein sequence ID" value="APE38510.1"/>
    <property type="molecule type" value="Genomic_DNA"/>
</dbReference>
<dbReference type="AlphaFoldDB" id="A0A1J0W2M0"/>
<reference evidence="12" key="1">
    <citation type="submission" date="2016-11" db="EMBL/GenBank/DDBJ databases">
        <authorList>
            <person name="Jaros S."/>
            <person name="Januszkiewicz K."/>
            <person name="Wedrychowicz H."/>
        </authorList>
    </citation>
    <scope>NUCLEOTIDE SEQUENCE [LARGE SCALE GENOMIC DNA]</scope>
    <source>
        <strain evidence="12">Y48</strain>
    </source>
</reference>
<evidence type="ECO:0000259" key="10">
    <source>
        <dbReference type="Pfam" id="PF02518"/>
    </source>
</evidence>
<evidence type="ECO:0000256" key="3">
    <source>
        <dbReference type="ARBA" id="ARBA00022553"/>
    </source>
</evidence>
<keyword evidence="8" id="KW-0902">Two-component regulatory system</keyword>
<dbReference type="GO" id="GO:0046983">
    <property type="term" value="F:protein dimerization activity"/>
    <property type="evidence" value="ECO:0007669"/>
    <property type="project" value="InterPro"/>
</dbReference>
<keyword evidence="3" id="KW-0597">Phosphoprotein</keyword>
<dbReference type="InterPro" id="IPR011712">
    <property type="entry name" value="Sig_transdc_His_kin_sub3_dim/P"/>
</dbReference>
<comment type="catalytic activity">
    <reaction evidence="1">
        <text>ATP + protein L-histidine = ADP + protein N-phospho-L-histidine.</text>
        <dbReference type="EC" id="2.7.13.3"/>
    </reaction>
</comment>
<gene>
    <name evidence="12" type="ORF">BOX37_19355</name>
</gene>
<dbReference type="InterPro" id="IPR050482">
    <property type="entry name" value="Sensor_HK_TwoCompSys"/>
</dbReference>
<feature type="transmembrane region" description="Helical" evidence="9">
    <location>
        <begin position="126"/>
        <end position="146"/>
    </location>
</feature>
<dbReference type="GO" id="GO:0016020">
    <property type="term" value="C:membrane"/>
    <property type="evidence" value="ECO:0007669"/>
    <property type="project" value="InterPro"/>
</dbReference>
<dbReference type="RefSeq" id="WP_071931676.1">
    <property type="nucleotide sequence ID" value="NZ_CP018082.1"/>
</dbReference>
<dbReference type="Proteomes" id="UP000183810">
    <property type="component" value="Chromosome"/>
</dbReference>
<keyword evidence="9" id="KW-0472">Membrane</keyword>
<feature type="domain" description="Signal transduction histidine kinase subgroup 3 dimerisation and phosphoacceptor" evidence="11">
    <location>
        <begin position="181"/>
        <end position="246"/>
    </location>
</feature>
<dbReference type="InterPro" id="IPR003594">
    <property type="entry name" value="HATPase_dom"/>
</dbReference>
<protein>
    <recommendedName>
        <fullName evidence="2">histidine kinase</fullName>
        <ecNumber evidence="2">2.7.13.3</ecNumber>
    </recommendedName>
</protein>
<dbReference type="Gene3D" id="1.20.5.1930">
    <property type="match status" value="1"/>
</dbReference>
<evidence type="ECO:0000313" key="13">
    <source>
        <dbReference type="Proteomes" id="UP000183810"/>
    </source>
</evidence>
<dbReference type="Pfam" id="PF02518">
    <property type="entry name" value="HATPase_c"/>
    <property type="match status" value="1"/>
</dbReference>
<evidence type="ECO:0000259" key="11">
    <source>
        <dbReference type="Pfam" id="PF07730"/>
    </source>
</evidence>
<dbReference type="GO" id="GO:0005524">
    <property type="term" value="F:ATP binding"/>
    <property type="evidence" value="ECO:0007669"/>
    <property type="project" value="UniProtKB-KW"/>
</dbReference>
<dbReference type="CDD" id="cd16917">
    <property type="entry name" value="HATPase_UhpB-NarQ-NarX-like"/>
    <property type="match status" value="1"/>
</dbReference>
<organism evidence="12 13">
    <name type="scientific">Nocardia mangyaensis</name>
    <dbReference type="NCBI Taxonomy" id="2213200"/>
    <lineage>
        <taxon>Bacteria</taxon>
        <taxon>Bacillati</taxon>
        <taxon>Actinomycetota</taxon>
        <taxon>Actinomycetes</taxon>
        <taxon>Mycobacteriales</taxon>
        <taxon>Nocardiaceae</taxon>
        <taxon>Nocardia</taxon>
    </lineage>
</organism>
<evidence type="ECO:0000256" key="7">
    <source>
        <dbReference type="ARBA" id="ARBA00022840"/>
    </source>
</evidence>
<keyword evidence="13" id="KW-1185">Reference proteome</keyword>
<evidence type="ECO:0000256" key="4">
    <source>
        <dbReference type="ARBA" id="ARBA00022679"/>
    </source>
</evidence>
<keyword evidence="4" id="KW-0808">Transferase</keyword>
<dbReference type="PANTHER" id="PTHR24421:SF10">
    <property type="entry name" value="NITRATE_NITRITE SENSOR PROTEIN NARQ"/>
    <property type="match status" value="1"/>
</dbReference>
<keyword evidence="6" id="KW-0418">Kinase</keyword>
<evidence type="ECO:0000256" key="2">
    <source>
        <dbReference type="ARBA" id="ARBA00012438"/>
    </source>
</evidence>
<evidence type="ECO:0000256" key="6">
    <source>
        <dbReference type="ARBA" id="ARBA00022777"/>
    </source>
</evidence>
<dbReference type="KEGG" id="nsl:BOX37_19355"/>
<feature type="transmembrane region" description="Helical" evidence="9">
    <location>
        <begin position="101"/>
        <end position="120"/>
    </location>
</feature>
<evidence type="ECO:0000256" key="9">
    <source>
        <dbReference type="SAM" id="Phobius"/>
    </source>
</evidence>
<dbReference type="PANTHER" id="PTHR24421">
    <property type="entry name" value="NITRATE/NITRITE SENSOR PROTEIN NARX-RELATED"/>
    <property type="match status" value="1"/>
</dbReference>
<evidence type="ECO:0000256" key="1">
    <source>
        <dbReference type="ARBA" id="ARBA00000085"/>
    </source>
</evidence>
<dbReference type="EC" id="2.7.13.3" evidence="2"/>
<keyword evidence="7" id="KW-0067">ATP-binding</keyword>
<dbReference type="GO" id="GO:0000155">
    <property type="term" value="F:phosphorelay sensor kinase activity"/>
    <property type="evidence" value="ECO:0007669"/>
    <property type="project" value="InterPro"/>
</dbReference>
<keyword evidence="9" id="KW-0812">Transmembrane</keyword>
<keyword evidence="9" id="KW-1133">Transmembrane helix</keyword>
<feature type="transmembrane region" description="Helical" evidence="9">
    <location>
        <begin position="39"/>
        <end position="57"/>
    </location>
</feature>
<proteinExistence type="predicted"/>
<accession>A0A1J0W2M0</accession>
<dbReference type="Gene3D" id="3.30.565.10">
    <property type="entry name" value="Histidine kinase-like ATPase, C-terminal domain"/>
    <property type="match status" value="1"/>
</dbReference>
<keyword evidence="5" id="KW-0547">Nucleotide-binding</keyword>
<evidence type="ECO:0000313" key="12">
    <source>
        <dbReference type="EMBL" id="APE38510.1"/>
    </source>
</evidence>
<dbReference type="InterPro" id="IPR036890">
    <property type="entry name" value="HATPase_C_sf"/>
</dbReference>
<sequence length="381" mass="39657">MFATERGQRAVDLALAAATFVVVGTAITARVGSDSVDPAAYAFGALFAGAMLVRRRWPVATLVVSAAALPIYYMLDYPPIGLALPVAAALFSAAERGRPGWAIGIAVALLAISTGVRVIHGDDLGFVLGLELPTSAALMTAMIALGDGVRARRGWRAETEQRARAAAAERDRALAGRIEQERLRIARDLHDLLAHTVSVIALHTDVARESLRDDPDTAAQSLAAARAACREANSELRATVAALRADSTTEPPTPNLDRVGGLIAATEAAGLIVTLTHSPATGTLPAIVDLTAYRVVQESLSNVLRHAAAHTVDIEIDRADTDLVVRVADDGVGAASETADSGWGIIGMRERVTLLGGTLHAGPGQTGGFVVEARIPARGTT</sequence>
<dbReference type="SUPFAM" id="SSF55874">
    <property type="entry name" value="ATPase domain of HSP90 chaperone/DNA topoisomerase II/histidine kinase"/>
    <property type="match status" value="1"/>
</dbReference>
<feature type="domain" description="Histidine kinase/HSP90-like ATPase" evidence="10">
    <location>
        <begin position="292"/>
        <end position="377"/>
    </location>
</feature>
<feature type="transmembrane region" description="Helical" evidence="9">
    <location>
        <begin position="13"/>
        <end position="32"/>
    </location>
</feature>
<evidence type="ECO:0000256" key="5">
    <source>
        <dbReference type="ARBA" id="ARBA00022741"/>
    </source>
</evidence>
<dbReference type="Pfam" id="PF07730">
    <property type="entry name" value="HisKA_3"/>
    <property type="match status" value="1"/>
</dbReference>
<name>A0A1J0W2M0_9NOCA</name>
<evidence type="ECO:0000256" key="8">
    <source>
        <dbReference type="ARBA" id="ARBA00023012"/>
    </source>
</evidence>